<sequence length="85" mass="9797">MNRPDVVEDFYTVVKQLKYPNGGWSLTEQTKWATRLNRLFKREGQLLSVEVDEAEKMPPSIWWQRGLPAASECPDLAEIADIVYA</sequence>
<protein>
    <submittedName>
        <fullName evidence="1">Uncharacterized protein</fullName>
    </submittedName>
</protein>
<proteinExistence type="predicted"/>
<dbReference type="VEuPathDB" id="CryptoDB:Cvel_17078"/>
<organism evidence="1">
    <name type="scientific">Chromera velia CCMP2878</name>
    <dbReference type="NCBI Taxonomy" id="1169474"/>
    <lineage>
        <taxon>Eukaryota</taxon>
        <taxon>Sar</taxon>
        <taxon>Alveolata</taxon>
        <taxon>Colpodellida</taxon>
        <taxon>Chromeraceae</taxon>
        <taxon>Chromera</taxon>
    </lineage>
</organism>
<dbReference type="AlphaFoldDB" id="A0A0G4FHT4"/>
<reference evidence="1" key="1">
    <citation type="submission" date="2014-11" db="EMBL/GenBank/DDBJ databases">
        <authorList>
            <person name="Otto D Thomas"/>
            <person name="Naeem Raeece"/>
        </authorList>
    </citation>
    <scope>NUCLEOTIDE SEQUENCE</scope>
</reference>
<name>A0A0G4FHT4_9ALVE</name>
<accession>A0A0G4FHT4</accession>
<dbReference type="EMBL" id="CDMZ01000382">
    <property type="protein sequence ID" value="CEM13030.1"/>
    <property type="molecule type" value="Genomic_DNA"/>
</dbReference>
<evidence type="ECO:0000313" key="1">
    <source>
        <dbReference type="EMBL" id="CEM13030.1"/>
    </source>
</evidence>
<gene>
    <name evidence="1" type="ORF">Cvel_17078</name>
</gene>